<dbReference type="InterPro" id="IPR052715">
    <property type="entry name" value="RAYT_transposase"/>
</dbReference>
<dbReference type="InterPro" id="IPR002686">
    <property type="entry name" value="Transposase_17"/>
</dbReference>
<sequence>MPPWISSDQCYLLTLCTFPRGENHLCVPAVAMLVTHSLETYQQLGRWRLHVLVLMPDHLHFLATIPPSMNIQRTIVDLKRFVACRSQVRWQQDFFEHRLRIGEHFEAKRAYLRQNPVRAGLVANPQDWQFLYER</sequence>
<evidence type="ECO:0000313" key="2">
    <source>
        <dbReference type="EMBL" id="AMY08077.1"/>
    </source>
</evidence>
<accession>A0A143PHP6</accession>
<dbReference type="SUPFAM" id="SSF143422">
    <property type="entry name" value="Transposase IS200-like"/>
    <property type="match status" value="1"/>
</dbReference>
<gene>
    <name evidence="2" type="ORF">LuPra_01265</name>
</gene>
<dbReference type="GO" id="GO:0043565">
    <property type="term" value="F:sequence-specific DNA binding"/>
    <property type="evidence" value="ECO:0007669"/>
    <property type="project" value="TreeGrafter"/>
</dbReference>
<dbReference type="PANTHER" id="PTHR36966">
    <property type="entry name" value="REP-ASSOCIATED TYROSINE TRANSPOSASE"/>
    <property type="match status" value="1"/>
</dbReference>
<protein>
    <submittedName>
        <fullName evidence="2">Transposase</fullName>
    </submittedName>
</protein>
<name>A0A143PHP6_LUTPR</name>
<organism evidence="2 3">
    <name type="scientific">Luteitalea pratensis</name>
    <dbReference type="NCBI Taxonomy" id="1855912"/>
    <lineage>
        <taxon>Bacteria</taxon>
        <taxon>Pseudomonadati</taxon>
        <taxon>Acidobacteriota</taxon>
        <taxon>Vicinamibacteria</taxon>
        <taxon>Vicinamibacterales</taxon>
        <taxon>Vicinamibacteraceae</taxon>
        <taxon>Luteitalea</taxon>
    </lineage>
</organism>
<feature type="domain" description="Transposase IS200-like" evidence="1">
    <location>
        <begin position="6"/>
        <end position="115"/>
    </location>
</feature>
<dbReference type="SMART" id="SM01321">
    <property type="entry name" value="Y1_Tnp"/>
    <property type="match status" value="1"/>
</dbReference>
<keyword evidence="3" id="KW-1185">Reference proteome</keyword>
<dbReference type="STRING" id="1855912.LuPra_01265"/>
<proteinExistence type="predicted"/>
<dbReference type="GO" id="GO:0006313">
    <property type="term" value="P:DNA transposition"/>
    <property type="evidence" value="ECO:0007669"/>
    <property type="project" value="InterPro"/>
</dbReference>
<dbReference type="GO" id="GO:0004803">
    <property type="term" value="F:transposase activity"/>
    <property type="evidence" value="ECO:0007669"/>
    <property type="project" value="InterPro"/>
</dbReference>
<dbReference type="RefSeq" id="WP_110169945.1">
    <property type="nucleotide sequence ID" value="NZ_CP015136.1"/>
</dbReference>
<dbReference type="Proteomes" id="UP000076079">
    <property type="component" value="Chromosome"/>
</dbReference>
<reference evidence="2 3" key="1">
    <citation type="journal article" date="2016" name="Genome Announc.">
        <title>First Complete Genome Sequence of a Subdivision 6 Acidobacterium Strain.</title>
        <authorList>
            <person name="Huang S."/>
            <person name="Vieira S."/>
            <person name="Bunk B."/>
            <person name="Riedel T."/>
            <person name="Sproer C."/>
            <person name="Overmann J."/>
        </authorList>
    </citation>
    <scope>NUCLEOTIDE SEQUENCE [LARGE SCALE GENOMIC DNA]</scope>
    <source>
        <strain evidence="3">DSM 100886 HEG_-6_39</strain>
    </source>
</reference>
<dbReference type="Pfam" id="PF01797">
    <property type="entry name" value="Y1_Tnp"/>
    <property type="match status" value="1"/>
</dbReference>
<dbReference type="InterPro" id="IPR036515">
    <property type="entry name" value="Transposase_17_sf"/>
</dbReference>
<dbReference type="PANTHER" id="PTHR36966:SF1">
    <property type="entry name" value="REP-ASSOCIATED TYROSINE TRANSPOSASE"/>
    <property type="match status" value="1"/>
</dbReference>
<dbReference type="Gene3D" id="3.30.70.1290">
    <property type="entry name" value="Transposase IS200-like"/>
    <property type="match status" value="1"/>
</dbReference>
<evidence type="ECO:0000313" key="3">
    <source>
        <dbReference type="Proteomes" id="UP000076079"/>
    </source>
</evidence>
<dbReference type="AlphaFoldDB" id="A0A143PHP6"/>
<dbReference type="EMBL" id="CP015136">
    <property type="protein sequence ID" value="AMY08077.1"/>
    <property type="molecule type" value="Genomic_DNA"/>
</dbReference>
<dbReference type="KEGG" id="abac:LuPra_01265"/>
<evidence type="ECO:0000259" key="1">
    <source>
        <dbReference type="SMART" id="SM01321"/>
    </source>
</evidence>
<dbReference type="NCBIfam" id="NF047646">
    <property type="entry name" value="REP_Tyr_transpos"/>
    <property type="match status" value="1"/>
</dbReference>
<reference evidence="3" key="2">
    <citation type="submission" date="2016-04" db="EMBL/GenBank/DDBJ databases">
        <title>First Complete Genome Sequence of a Subdivision 6 Acidobacterium.</title>
        <authorList>
            <person name="Huang S."/>
            <person name="Vieira S."/>
            <person name="Bunk B."/>
            <person name="Riedel T."/>
            <person name="Sproeer C."/>
            <person name="Overmann J."/>
        </authorList>
    </citation>
    <scope>NUCLEOTIDE SEQUENCE [LARGE SCALE GENOMIC DNA]</scope>
    <source>
        <strain evidence="3">DSM 100886 HEG_-6_39</strain>
    </source>
</reference>